<dbReference type="eggNOG" id="COG0716">
    <property type="taxonomic scope" value="Bacteria"/>
</dbReference>
<dbReference type="SUPFAM" id="SSF52218">
    <property type="entry name" value="Flavoproteins"/>
    <property type="match status" value="1"/>
</dbReference>
<dbReference type="Proteomes" id="UP000013785">
    <property type="component" value="Unassembled WGS sequence"/>
</dbReference>
<dbReference type="Gene3D" id="3.40.50.360">
    <property type="match status" value="1"/>
</dbReference>
<dbReference type="Pfam" id="PF12682">
    <property type="entry name" value="Flavodoxin_4"/>
    <property type="match status" value="1"/>
</dbReference>
<dbReference type="InterPro" id="IPR008254">
    <property type="entry name" value="Flavodoxin/NO_synth"/>
</dbReference>
<name>R3TMH3_9ENTE</name>
<feature type="domain" description="Flavodoxin-like" evidence="1">
    <location>
        <begin position="22"/>
        <end position="165"/>
    </location>
</feature>
<dbReference type="GO" id="GO:0010181">
    <property type="term" value="F:FMN binding"/>
    <property type="evidence" value="ECO:0007669"/>
    <property type="project" value="InterPro"/>
</dbReference>
<comment type="caution">
    <text evidence="2">The sequence shown here is derived from an EMBL/GenBank/DDBJ whole genome shotgun (WGS) entry which is preliminary data.</text>
</comment>
<reference evidence="2 3" key="1">
    <citation type="submission" date="2013-02" db="EMBL/GenBank/DDBJ databases">
        <title>The Genome Sequence of Enterococcus phoeniculicola BAA-412.</title>
        <authorList>
            <consortium name="The Broad Institute Genome Sequencing Platform"/>
            <consortium name="The Broad Institute Genome Sequencing Center for Infectious Disease"/>
            <person name="Earl A.M."/>
            <person name="Gilmore M.S."/>
            <person name="Lebreton F."/>
            <person name="Walker B."/>
            <person name="Young S.K."/>
            <person name="Zeng Q."/>
            <person name="Gargeya S."/>
            <person name="Fitzgerald M."/>
            <person name="Haas B."/>
            <person name="Abouelleil A."/>
            <person name="Alvarado L."/>
            <person name="Arachchi H.M."/>
            <person name="Berlin A.M."/>
            <person name="Chapman S.B."/>
            <person name="Dewar J."/>
            <person name="Goldberg J."/>
            <person name="Griggs A."/>
            <person name="Gujja S."/>
            <person name="Hansen M."/>
            <person name="Howarth C."/>
            <person name="Imamovic A."/>
            <person name="Larimer J."/>
            <person name="McCowan C."/>
            <person name="Murphy C."/>
            <person name="Neiman D."/>
            <person name="Pearson M."/>
            <person name="Priest M."/>
            <person name="Roberts A."/>
            <person name="Saif S."/>
            <person name="Shea T."/>
            <person name="Sisk P."/>
            <person name="Sykes S."/>
            <person name="Wortman J."/>
            <person name="Nusbaum C."/>
            <person name="Birren B."/>
        </authorList>
    </citation>
    <scope>NUCLEOTIDE SEQUENCE [LARGE SCALE GENOMIC DNA]</scope>
    <source>
        <strain evidence="2 3">ATCC BAA-412</strain>
    </source>
</reference>
<dbReference type="RefSeq" id="WP_010769696.1">
    <property type="nucleotide sequence ID" value="NZ_ASWE01000001.1"/>
</dbReference>
<evidence type="ECO:0000313" key="3">
    <source>
        <dbReference type="Proteomes" id="UP000013785"/>
    </source>
</evidence>
<dbReference type="AlphaFoldDB" id="R3TMH3"/>
<dbReference type="OrthoDB" id="9806505at2"/>
<proteinExistence type="predicted"/>
<protein>
    <recommendedName>
        <fullName evidence="1">Flavodoxin-like domain-containing protein</fullName>
    </recommendedName>
</protein>
<dbReference type="InterPro" id="IPR029039">
    <property type="entry name" value="Flavoprotein-like_sf"/>
</dbReference>
<dbReference type="PANTHER" id="PTHR39201">
    <property type="entry name" value="EXPORTED PROTEIN-RELATED"/>
    <property type="match status" value="1"/>
</dbReference>
<dbReference type="PATRIC" id="fig|1158610.3.peg.3046"/>
<gene>
    <name evidence="2" type="ORF">UC3_03062</name>
</gene>
<dbReference type="HOGENOM" id="CLU_068890_0_0_9"/>
<dbReference type="STRING" id="154621.RV11_GL003033"/>
<evidence type="ECO:0000259" key="1">
    <source>
        <dbReference type="Pfam" id="PF12682"/>
    </source>
</evidence>
<evidence type="ECO:0000313" key="2">
    <source>
        <dbReference type="EMBL" id="EOL42709.1"/>
    </source>
</evidence>
<dbReference type="GO" id="GO:0016651">
    <property type="term" value="F:oxidoreductase activity, acting on NAD(P)H"/>
    <property type="evidence" value="ECO:0007669"/>
    <property type="project" value="UniProtKB-ARBA"/>
</dbReference>
<sequence>MATVIYFSRIGENLIHGEKQFLLKGNTAQVGEKIAQKLQVPAYEIKPIVDFPLSYDEAVIQAKMERDKQSFPEYQAFPTELRIDKHLFLGFPNWCGSFPRVIASVLTRELGTGTVIHPFCTHEGSGMGNSMKELQRLCPASIVKEGLPIRGSRIEKSELAITHWLTHYYWNQ</sequence>
<organism evidence="2 3">
    <name type="scientific">Enterococcus phoeniculicola ATCC BAA-412</name>
    <dbReference type="NCBI Taxonomy" id="1158610"/>
    <lineage>
        <taxon>Bacteria</taxon>
        <taxon>Bacillati</taxon>
        <taxon>Bacillota</taxon>
        <taxon>Bacilli</taxon>
        <taxon>Lactobacillales</taxon>
        <taxon>Enterococcaceae</taxon>
        <taxon>Enterococcus</taxon>
    </lineage>
</organism>
<dbReference type="EMBL" id="AJAT01000017">
    <property type="protein sequence ID" value="EOL42709.1"/>
    <property type="molecule type" value="Genomic_DNA"/>
</dbReference>
<keyword evidence="3" id="KW-1185">Reference proteome</keyword>
<accession>R3TMH3</accession>
<dbReference type="PANTHER" id="PTHR39201:SF1">
    <property type="entry name" value="FLAVODOXIN-LIKE DOMAIN-CONTAINING PROTEIN"/>
    <property type="match status" value="1"/>
</dbReference>